<dbReference type="AlphaFoldDB" id="A0A139WVA5"/>
<dbReference type="InterPro" id="IPR038673">
    <property type="entry name" value="OprB_sf"/>
</dbReference>
<proteinExistence type="inferred from homology"/>
<reference evidence="3 4" key="1">
    <citation type="journal article" date="2013" name="Genome Biol. Evol.">
        <title>Genomes of Stigonematalean cyanobacteria (subsection V) and the evolution of oxygenic photosynthesis from prokaryotes to plastids.</title>
        <authorList>
            <person name="Dagan T."/>
            <person name="Roettger M."/>
            <person name="Stucken K."/>
            <person name="Landan G."/>
            <person name="Koch R."/>
            <person name="Major P."/>
            <person name="Gould S.B."/>
            <person name="Goremykin V.V."/>
            <person name="Rippka R."/>
            <person name="Tandeau de Marsac N."/>
            <person name="Gugger M."/>
            <person name="Lockhart P.J."/>
            <person name="Allen J.F."/>
            <person name="Brune I."/>
            <person name="Maus I."/>
            <person name="Puhler A."/>
            <person name="Martin W.F."/>
        </authorList>
    </citation>
    <scope>NUCLEOTIDE SEQUENCE [LARGE SCALE GENOMIC DNA]</scope>
    <source>
        <strain evidence="3 4">PCC 7110</strain>
    </source>
</reference>
<evidence type="ECO:0000256" key="1">
    <source>
        <dbReference type="ARBA" id="ARBA00008769"/>
    </source>
</evidence>
<keyword evidence="4" id="KW-1185">Reference proteome</keyword>
<dbReference type="Proteomes" id="UP000076925">
    <property type="component" value="Unassembled WGS sequence"/>
</dbReference>
<name>A0A139WVA5_9CYAN</name>
<dbReference type="InterPro" id="IPR047684">
    <property type="entry name" value="Por_som-like"/>
</dbReference>
<sequence length="117" mass="12751">MTPKVVVSGWFDYMFADSEVSDDDARVLNFAANVVFPDLGKKGNIGALVFGIPPKVVSNSISANEDRDTSFHIEALYRHQLTSNIAITSGGIVITNPEHNSSNDTIFVGVVRTTFKF</sequence>
<protein>
    <submittedName>
        <fullName evidence="3">Porin</fullName>
    </submittedName>
</protein>
<accession>A0A139WVA5</accession>
<dbReference type="GO" id="GO:0008643">
    <property type="term" value="P:carbohydrate transport"/>
    <property type="evidence" value="ECO:0007669"/>
    <property type="project" value="InterPro"/>
</dbReference>
<comment type="caution">
    <text evidence="3">The sequence shown here is derived from an EMBL/GenBank/DDBJ whole genome shotgun (WGS) entry which is preliminary data.</text>
</comment>
<evidence type="ECO:0000313" key="4">
    <source>
        <dbReference type="Proteomes" id="UP000076925"/>
    </source>
</evidence>
<dbReference type="EMBL" id="ANNX02000047">
    <property type="protein sequence ID" value="KYC36368.1"/>
    <property type="molecule type" value="Genomic_DNA"/>
</dbReference>
<evidence type="ECO:0000313" key="3">
    <source>
        <dbReference type="EMBL" id="KYC36368.1"/>
    </source>
</evidence>
<dbReference type="GO" id="GO:0015288">
    <property type="term" value="F:porin activity"/>
    <property type="evidence" value="ECO:0007669"/>
    <property type="project" value="InterPro"/>
</dbReference>
<dbReference type="STRING" id="128403.WA1_42410"/>
<dbReference type="Pfam" id="PF04966">
    <property type="entry name" value="OprB"/>
    <property type="match status" value="1"/>
</dbReference>
<evidence type="ECO:0000256" key="2">
    <source>
        <dbReference type="RuleBase" id="RU363072"/>
    </source>
</evidence>
<dbReference type="Gene3D" id="2.40.160.180">
    <property type="entry name" value="Carbohydrate-selective porin OprB"/>
    <property type="match status" value="1"/>
</dbReference>
<comment type="similarity">
    <text evidence="1 2">Belongs to the OprB family.</text>
</comment>
<dbReference type="NCBIfam" id="NF033921">
    <property type="entry name" value="por_somb"/>
    <property type="match status" value="1"/>
</dbReference>
<organism evidence="3 4">
    <name type="scientific">Scytonema hofmannii PCC 7110</name>
    <dbReference type="NCBI Taxonomy" id="128403"/>
    <lineage>
        <taxon>Bacteria</taxon>
        <taxon>Bacillati</taxon>
        <taxon>Cyanobacteriota</taxon>
        <taxon>Cyanophyceae</taxon>
        <taxon>Nostocales</taxon>
        <taxon>Scytonemataceae</taxon>
        <taxon>Scytonema</taxon>
    </lineage>
</organism>
<dbReference type="GO" id="GO:0016020">
    <property type="term" value="C:membrane"/>
    <property type="evidence" value="ECO:0007669"/>
    <property type="project" value="InterPro"/>
</dbReference>
<gene>
    <name evidence="3" type="ORF">WA1_42410</name>
</gene>
<dbReference type="InterPro" id="IPR007049">
    <property type="entry name" value="Carb-sel_porin_OprB"/>
</dbReference>